<evidence type="ECO:0000256" key="7">
    <source>
        <dbReference type="SAM" id="Coils"/>
    </source>
</evidence>
<dbReference type="GO" id="GO:0031201">
    <property type="term" value="C:SNARE complex"/>
    <property type="evidence" value="ECO:0007669"/>
    <property type="project" value="TreeGrafter"/>
</dbReference>
<dbReference type="GO" id="GO:0031902">
    <property type="term" value="C:late endosome membrane"/>
    <property type="evidence" value="ECO:0007669"/>
    <property type="project" value="TreeGrafter"/>
</dbReference>
<dbReference type="PANTHER" id="PTHR21230:SF26">
    <property type="entry name" value="VESICLE TRANSPORT THROUGH INTERACTION WITH T-SNARES HOMOLOG 1A"/>
    <property type="match status" value="1"/>
</dbReference>
<dbReference type="GO" id="GO:0005484">
    <property type="term" value="F:SNAP receptor activity"/>
    <property type="evidence" value="ECO:0007669"/>
    <property type="project" value="TreeGrafter"/>
</dbReference>
<comment type="subcellular location">
    <subcellularLocation>
        <location evidence="1">Membrane</location>
        <topology evidence="1">Single-pass type IV membrane protein</topology>
    </subcellularLocation>
</comment>
<dbReference type="GO" id="GO:0015031">
    <property type="term" value="P:protein transport"/>
    <property type="evidence" value="ECO:0007669"/>
    <property type="project" value="UniProtKB-KW"/>
</dbReference>
<keyword evidence="5 9" id="KW-1133">Transmembrane helix</keyword>
<keyword evidence="7" id="KW-0175">Coiled coil</keyword>
<feature type="coiled-coil region" evidence="7">
    <location>
        <begin position="63"/>
        <end position="115"/>
    </location>
</feature>
<feature type="compositionally biased region" description="Polar residues" evidence="8">
    <location>
        <begin position="1"/>
        <end position="21"/>
    </location>
</feature>
<evidence type="ECO:0000256" key="1">
    <source>
        <dbReference type="ARBA" id="ARBA00004211"/>
    </source>
</evidence>
<evidence type="ECO:0000313" key="10">
    <source>
        <dbReference type="EMBL" id="KAG2394131.1"/>
    </source>
</evidence>
<dbReference type="GO" id="GO:0000149">
    <property type="term" value="F:SNARE binding"/>
    <property type="evidence" value="ECO:0007669"/>
    <property type="project" value="TreeGrafter"/>
</dbReference>
<name>A0AA88KSH4_NAELO</name>
<dbReference type="GO" id="GO:0005794">
    <property type="term" value="C:Golgi apparatus"/>
    <property type="evidence" value="ECO:0007669"/>
    <property type="project" value="TreeGrafter"/>
</dbReference>
<feature type="region of interest" description="Disordered" evidence="8">
    <location>
        <begin position="1"/>
        <end position="30"/>
    </location>
</feature>
<reference evidence="10 11" key="1">
    <citation type="journal article" date="2018" name="BMC Genomics">
        <title>The genome of Naegleria lovaniensis, the basis for a comparative approach to unravel pathogenicity factors of the human pathogenic amoeba N. fowleri.</title>
        <authorList>
            <person name="Liechti N."/>
            <person name="Schurch N."/>
            <person name="Bruggmann R."/>
            <person name="Wittwer M."/>
        </authorList>
    </citation>
    <scope>NUCLEOTIDE SEQUENCE [LARGE SCALE GENOMIC DNA]</scope>
    <source>
        <strain evidence="10 11">ATCC 30569</strain>
    </source>
</reference>
<sequence length="271" mass="30531">MSSTNNATLPSSSSSEAQLTDTDPLFHNTFSSQNSYEHEISDLFTSLKNSTPNSNNSFTRSDLDNYSKLLQKLRQNIQLYEMNESSSSSSKQVNAQQYKQQLKYYQNRYNVLERQYLLSQHVIGGSSTSSNNNIGSDNDDEFDDDNIDLEYGGGFNISNNKNSRNTNKHFIETQRLLESSSDSLQRSLQMMDETEQLGSETLQVLGAQKSQMQETKHKLRGVQGDLKISEQLIGSMTCRNYIIMGVVGLLGVIVIVLIGLMIYGWVSKLKQ</sequence>
<evidence type="ECO:0000256" key="5">
    <source>
        <dbReference type="ARBA" id="ARBA00022989"/>
    </source>
</evidence>
<dbReference type="SUPFAM" id="SSF58038">
    <property type="entry name" value="SNARE fusion complex"/>
    <property type="match status" value="1"/>
</dbReference>
<dbReference type="Pfam" id="PF12352">
    <property type="entry name" value="V-SNARE_C"/>
    <property type="match status" value="1"/>
</dbReference>
<dbReference type="GeneID" id="68096350"/>
<dbReference type="RefSeq" id="XP_044556025.1">
    <property type="nucleotide sequence ID" value="XM_044693473.1"/>
</dbReference>
<evidence type="ECO:0000256" key="2">
    <source>
        <dbReference type="ARBA" id="ARBA00022448"/>
    </source>
</evidence>
<evidence type="ECO:0000313" key="11">
    <source>
        <dbReference type="Proteomes" id="UP000816034"/>
    </source>
</evidence>
<dbReference type="PANTHER" id="PTHR21230">
    <property type="entry name" value="VESICLE TRANSPORT V-SNARE PROTEIN VTI1-RELATED"/>
    <property type="match status" value="1"/>
</dbReference>
<dbReference type="GO" id="GO:0005789">
    <property type="term" value="C:endoplasmic reticulum membrane"/>
    <property type="evidence" value="ECO:0007669"/>
    <property type="project" value="TreeGrafter"/>
</dbReference>
<dbReference type="EMBL" id="PYSW02000001">
    <property type="protein sequence ID" value="KAG2394131.1"/>
    <property type="molecule type" value="Genomic_DNA"/>
</dbReference>
<dbReference type="AlphaFoldDB" id="A0AA88KSH4"/>
<dbReference type="GO" id="GO:0006906">
    <property type="term" value="P:vesicle fusion"/>
    <property type="evidence" value="ECO:0007669"/>
    <property type="project" value="TreeGrafter"/>
</dbReference>
<keyword evidence="3 9" id="KW-0812">Transmembrane</keyword>
<feature type="transmembrane region" description="Helical" evidence="9">
    <location>
        <begin position="241"/>
        <end position="266"/>
    </location>
</feature>
<evidence type="ECO:0008006" key="12">
    <source>
        <dbReference type="Google" id="ProtNLM"/>
    </source>
</evidence>
<keyword evidence="11" id="KW-1185">Reference proteome</keyword>
<accession>A0AA88KSH4</accession>
<organism evidence="10 11">
    <name type="scientific">Naegleria lovaniensis</name>
    <name type="common">Amoeba</name>
    <dbReference type="NCBI Taxonomy" id="51637"/>
    <lineage>
        <taxon>Eukaryota</taxon>
        <taxon>Discoba</taxon>
        <taxon>Heterolobosea</taxon>
        <taxon>Tetramitia</taxon>
        <taxon>Eutetramitia</taxon>
        <taxon>Vahlkampfiidae</taxon>
        <taxon>Naegleria</taxon>
    </lineage>
</organism>
<evidence type="ECO:0000256" key="9">
    <source>
        <dbReference type="SAM" id="Phobius"/>
    </source>
</evidence>
<proteinExistence type="predicted"/>
<evidence type="ECO:0000256" key="6">
    <source>
        <dbReference type="ARBA" id="ARBA00023136"/>
    </source>
</evidence>
<keyword evidence="4" id="KW-0653">Protein transport</keyword>
<gene>
    <name evidence="10" type="ORF">C9374_003895</name>
</gene>
<dbReference type="Gene3D" id="1.20.5.110">
    <property type="match status" value="1"/>
</dbReference>
<protein>
    <recommendedName>
        <fullName evidence="12">t-SNARE coiled-coil homology domain-containing protein</fullName>
    </recommendedName>
</protein>
<dbReference type="Proteomes" id="UP000816034">
    <property type="component" value="Unassembled WGS sequence"/>
</dbReference>
<evidence type="ECO:0000256" key="8">
    <source>
        <dbReference type="SAM" id="MobiDB-lite"/>
    </source>
</evidence>
<dbReference type="GO" id="GO:0012507">
    <property type="term" value="C:ER to Golgi transport vesicle membrane"/>
    <property type="evidence" value="ECO:0007669"/>
    <property type="project" value="TreeGrafter"/>
</dbReference>
<keyword evidence="6 9" id="KW-0472">Membrane</keyword>
<evidence type="ECO:0000256" key="3">
    <source>
        <dbReference type="ARBA" id="ARBA00022692"/>
    </source>
</evidence>
<keyword evidence="2" id="KW-0813">Transport</keyword>
<evidence type="ECO:0000256" key="4">
    <source>
        <dbReference type="ARBA" id="ARBA00022927"/>
    </source>
</evidence>
<comment type="caution">
    <text evidence="10">The sequence shown here is derived from an EMBL/GenBank/DDBJ whole genome shotgun (WGS) entry which is preliminary data.</text>
</comment>